<dbReference type="InterPro" id="IPR001915">
    <property type="entry name" value="Peptidase_M48"/>
</dbReference>
<dbReference type="CDD" id="cd07331">
    <property type="entry name" value="M48C_Oma1_like"/>
    <property type="match status" value="2"/>
</dbReference>
<organism evidence="13 14">
    <name type="scientific">Mytilus galloprovincialis</name>
    <name type="common">Mediterranean mussel</name>
    <dbReference type="NCBI Taxonomy" id="29158"/>
    <lineage>
        <taxon>Eukaryota</taxon>
        <taxon>Metazoa</taxon>
        <taxon>Spiralia</taxon>
        <taxon>Lophotrochozoa</taxon>
        <taxon>Mollusca</taxon>
        <taxon>Bivalvia</taxon>
        <taxon>Autobranchia</taxon>
        <taxon>Pteriomorphia</taxon>
        <taxon>Mytilida</taxon>
        <taxon>Mytiloidea</taxon>
        <taxon>Mytilidae</taxon>
        <taxon>Mytilinae</taxon>
        <taxon>Mytilus</taxon>
    </lineage>
</organism>
<dbReference type="GO" id="GO:0034982">
    <property type="term" value="P:mitochondrial protein processing"/>
    <property type="evidence" value="ECO:0007669"/>
    <property type="project" value="TreeGrafter"/>
</dbReference>
<dbReference type="EMBL" id="UYJE01005444">
    <property type="protein sequence ID" value="VDI37444.1"/>
    <property type="molecule type" value="Genomic_DNA"/>
</dbReference>
<feature type="region of interest" description="Disordered" evidence="10">
    <location>
        <begin position="435"/>
        <end position="462"/>
    </location>
</feature>
<feature type="transmembrane region" description="Helical" evidence="11">
    <location>
        <begin position="130"/>
        <end position="147"/>
    </location>
</feature>
<dbReference type="GO" id="GO:0046872">
    <property type="term" value="F:metal ion binding"/>
    <property type="evidence" value="ECO:0007669"/>
    <property type="project" value="UniProtKB-KW"/>
</dbReference>
<feature type="domain" description="Peptidase M48" evidence="12">
    <location>
        <begin position="203"/>
        <end position="385"/>
    </location>
</feature>
<dbReference type="InterPro" id="IPR051156">
    <property type="entry name" value="Mito/Outer_Membr_Metalloprot"/>
</dbReference>
<dbReference type="PANTHER" id="PTHR22726">
    <property type="entry name" value="METALLOENDOPEPTIDASE OMA1"/>
    <property type="match status" value="1"/>
</dbReference>
<evidence type="ECO:0000259" key="12">
    <source>
        <dbReference type="Pfam" id="PF01435"/>
    </source>
</evidence>
<evidence type="ECO:0000256" key="10">
    <source>
        <dbReference type="SAM" id="MobiDB-lite"/>
    </source>
</evidence>
<gene>
    <name evidence="13" type="ORF">MGAL_10B090381</name>
</gene>
<feature type="domain" description="Peptidase M48" evidence="12">
    <location>
        <begin position="693"/>
        <end position="861"/>
    </location>
</feature>
<keyword evidence="4" id="KW-0378">Hydrolase</keyword>
<keyword evidence="11" id="KW-0472">Membrane</keyword>
<keyword evidence="14" id="KW-1185">Reference proteome</keyword>
<protein>
    <recommendedName>
        <fullName evidence="8">Metalloendopeptidase OMA1, mitochondrial</fullName>
    </recommendedName>
    <alternativeName>
        <fullName evidence="9">Overlapping with the m-AAA protease 1 homolog</fullName>
    </alternativeName>
</protein>
<comment type="cofactor">
    <cofactor evidence="1">
        <name>Zn(2+)</name>
        <dbReference type="ChEBI" id="CHEBI:29105"/>
    </cofactor>
</comment>
<evidence type="ECO:0000256" key="11">
    <source>
        <dbReference type="SAM" id="Phobius"/>
    </source>
</evidence>
<dbReference type="PANTHER" id="PTHR22726:SF1">
    <property type="entry name" value="METALLOENDOPEPTIDASE OMA1, MITOCHONDRIAL"/>
    <property type="match status" value="1"/>
</dbReference>
<evidence type="ECO:0000256" key="3">
    <source>
        <dbReference type="ARBA" id="ARBA00022723"/>
    </source>
</evidence>
<evidence type="ECO:0000313" key="14">
    <source>
        <dbReference type="Proteomes" id="UP000596742"/>
    </source>
</evidence>
<dbReference type="Gene3D" id="3.30.2010.10">
    <property type="entry name" value="Metalloproteases ('zincins'), catalytic domain"/>
    <property type="match status" value="2"/>
</dbReference>
<keyword evidence="11" id="KW-1133">Transmembrane helix</keyword>
<keyword evidence="5" id="KW-0862">Zinc</keyword>
<evidence type="ECO:0000256" key="2">
    <source>
        <dbReference type="ARBA" id="ARBA00022670"/>
    </source>
</evidence>
<proteinExistence type="inferred from homology"/>
<dbReference type="GO" id="GO:0004222">
    <property type="term" value="F:metalloendopeptidase activity"/>
    <property type="evidence" value="ECO:0007669"/>
    <property type="project" value="InterPro"/>
</dbReference>
<feature type="transmembrane region" description="Helical" evidence="11">
    <location>
        <begin position="285"/>
        <end position="311"/>
    </location>
</feature>
<feature type="compositionally biased region" description="Polar residues" evidence="10">
    <location>
        <begin position="440"/>
        <end position="462"/>
    </location>
</feature>
<dbReference type="AlphaFoldDB" id="A0A8B6EQZ7"/>
<evidence type="ECO:0000256" key="7">
    <source>
        <dbReference type="ARBA" id="ARBA00038233"/>
    </source>
</evidence>
<evidence type="ECO:0000256" key="9">
    <source>
        <dbReference type="ARBA" id="ARBA00042978"/>
    </source>
</evidence>
<keyword evidence="2" id="KW-0645">Protease</keyword>
<dbReference type="OrthoDB" id="7464992at2759"/>
<evidence type="ECO:0000256" key="1">
    <source>
        <dbReference type="ARBA" id="ARBA00001947"/>
    </source>
</evidence>
<dbReference type="GO" id="GO:0005743">
    <property type="term" value="C:mitochondrial inner membrane"/>
    <property type="evidence" value="ECO:0007669"/>
    <property type="project" value="TreeGrafter"/>
</dbReference>
<evidence type="ECO:0000256" key="4">
    <source>
        <dbReference type="ARBA" id="ARBA00022801"/>
    </source>
</evidence>
<reference evidence="13" key="1">
    <citation type="submission" date="2018-11" db="EMBL/GenBank/DDBJ databases">
        <authorList>
            <person name="Alioto T."/>
            <person name="Alioto T."/>
        </authorList>
    </citation>
    <scope>NUCLEOTIDE SEQUENCE</scope>
</reference>
<feature type="compositionally biased region" description="Basic and acidic residues" evidence="10">
    <location>
        <begin position="957"/>
        <end position="974"/>
    </location>
</feature>
<dbReference type="GO" id="GO:0006515">
    <property type="term" value="P:protein quality control for misfolded or incompletely synthesized proteins"/>
    <property type="evidence" value="ECO:0007669"/>
    <property type="project" value="TreeGrafter"/>
</dbReference>
<keyword evidence="11" id="KW-0812">Transmembrane</keyword>
<keyword evidence="3" id="KW-0479">Metal-binding</keyword>
<evidence type="ECO:0000256" key="8">
    <source>
        <dbReference type="ARBA" id="ARBA00040360"/>
    </source>
</evidence>
<evidence type="ECO:0000313" key="13">
    <source>
        <dbReference type="EMBL" id="VDI37444.1"/>
    </source>
</evidence>
<dbReference type="Proteomes" id="UP000596742">
    <property type="component" value="Unassembled WGS sequence"/>
</dbReference>
<comment type="caution">
    <text evidence="13">The sequence shown here is derived from an EMBL/GenBank/DDBJ whole genome shotgun (WGS) entry which is preliminary data.</text>
</comment>
<keyword evidence="6" id="KW-0482">Metalloprotease</keyword>
<name>A0A8B6EQZ7_MYTGA</name>
<comment type="similarity">
    <text evidence="7">Belongs to the peptidase M48 family.</text>
</comment>
<evidence type="ECO:0000256" key="5">
    <source>
        <dbReference type="ARBA" id="ARBA00022833"/>
    </source>
</evidence>
<sequence length="991" mass="114172">MSYLKHLHKLQFHPSTRSNTNKIINFLSERTTTKPHSVCTLKTFPGPLISGTNSLKFQPLKQGCINCFKYGFHTSSRKQAIGPHLWVVVKLAMKGASVISGRGFRQWWKTLPDHKRLHFIHLSKKQWKEILLAISGISVLGSLYYWSHIQEAPITGRRRFIAFTDNQFQRVMKIEAEQLQEQLQEKILPNNHKLYPVLLKIVQRLYEANTDIKEVEMQKWTLSIVDDPDNVNAFVLPTGDVFVYTGLIKFVETEDELAIVLGHEMAHAILKHAAESLSQAQWIDYFVILIMAALWAVIPYDGIAFVFNWFVHKVTEYMLHLPHNRLHETEADKVGLELAAKACFDVRFGTVFWRKFELKDKVDNGKMPEWLSTHPASEKRVEFFEHFIPEYLEMRKRCRCPPLSEKDPRKLLPPLQEQIDNLITSKRSRGNIERLKIAPSSRSPLVSQNQANNPSTKNQPTNQIILNDKDTAEKENILSAVSPIRSDKNDTQVTDDGIVETECEKGFSSKVVPNVLISQELNSKDKNIIGSKEELNFTKFCYNRQSPNKHSKFHTSPRRHFDPTVWPIIRNVLKGTGIISGRGFRQWWQALPDKKRRYFFHSARKKRHELLLLITLLGCCFYVYHWKHLQVAPVSGRERFIAFTDYQFDKIMEFQAQKLCAELKGKFLPANHLYYGVVLNTLNVLINANQDISQVKDIKWTVAIVEDPAVNAVVLPTGHIFVNRGLIEFVHDVDQLAFVLAHEMSHAILKHTAENLSRLQLVDYLVISTMTTLWALMPNDGIAIVFHWFLNKVVNVLLDLPYSRFLENEADKVGLELAAKACYDIRCGTVFWTMMSLAEQLEGRSKPEWLSTHPSSFKRAELFDCLIHKYTHVRHECKCPPLPEADPRGILHDMKVKVNNIVTARKTRARVERFKIPLPDHDKDYLSRSLTDDRIKGIEFSVKVGILPGVKDSNALGDKEEMNELKDKNTENNIKETILNSTSTEQNKKVE</sequence>
<evidence type="ECO:0000256" key="6">
    <source>
        <dbReference type="ARBA" id="ARBA00023049"/>
    </source>
</evidence>
<dbReference type="Pfam" id="PF01435">
    <property type="entry name" value="Peptidase_M48"/>
    <property type="match status" value="2"/>
</dbReference>
<accession>A0A8B6EQZ7</accession>
<feature type="region of interest" description="Disordered" evidence="10">
    <location>
        <begin position="955"/>
        <end position="991"/>
    </location>
</feature>